<evidence type="ECO:0000313" key="2">
    <source>
        <dbReference type="EMBL" id="QDQ28461.1"/>
    </source>
</evidence>
<feature type="chain" id="PRO_5021724158" evidence="1">
    <location>
        <begin position="18"/>
        <end position="252"/>
    </location>
</feature>
<sequence>MRLFPLIFAAAALTVSAADKPASIKLCYDNVEVYPWAVEGRDGLNIVQLKMAAQKLGTKLEFVKIPWARCLDELRQGNMDGAFAASFKPDRLAMGSYPGGGDKPDTSKYMMMDGYSLYRLKGSNVGYDGKAISNVTGAVGAQQGFSIVDQLKGMGVRVDDGTRSADDSLRKLTAGRLQAVALQTLEGDNSIQQAEFAGKVEKVSPPLVEKPYYLMLSKQFIGKYGDFSKEVWNTVAAVRDSAEYKKAAGAFK</sequence>
<proteinExistence type="predicted"/>
<dbReference type="KEGG" id="cari:FNU76_20025"/>
<dbReference type="Proteomes" id="UP000317550">
    <property type="component" value="Chromosome"/>
</dbReference>
<feature type="signal peptide" evidence="1">
    <location>
        <begin position="1"/>
        <end position="17"/>
    </location>
</feature>
<organism evidence="2 3">
    <name type="scientific">Chitinimonas arctica</name>
    <dbReference type="NCBI Taxonomy" id="2594795"/>
    <lineage>
        <taxon>Bacteria</taxon>
        <taxon>Pseudomonadati</taxon>
        <taxon>Pseudomonadota</taxon>
        <taxon>Betaproteobacteria</taxon>
        <taxon>Neisseriales</taxon>
        <taxon>Chitinibacteraceae</taxon>
        <taxon>Chitinimonas</taxon>
    </lineage>
</organism>
<dbReference type="EMBL" id="CP041730">
    <property type="protein sequence ID" value="QDQ28461.1"/>
    <property type="molecule type" value="Genomic_DNA"/>
</dbReference>
<name>A0A516SJX5_9NEIS</name>
<reference evidence="3" key="1">
    <citation type="submission" date="2019-07" db="EMBL/GenBank/DDBJ databases">
        <title>Chitinimonas sp. nov., isolated from Ny-Alesund, arctica soil.</title>
        <authorList>
            <person name="Xu Q."/>
            <person name="Peng F."/>
        </authorList>
    </citation>
    <scope>NUCLEOTIDE SEQUENCE [LARGE SCALE GENOMIC DNA]</scope>
    <source>
        <strain evidence="3">R3-44</strain>
    </source>
</reference>
<evidence type="ECO:0000256" key="1">
    <source>
        <dbReference type="SAM" id="SignalP"/>
    </source>
</evidence>
<accession>A0A516SJX5</accession>
<dbReference type="Gene3D" id="3.40.190.10">
    <property type="entry name" value="Periplasmic binding protein-like II"/>
    <property type="match status" value="2"/>
</dbReference>
<dbReference type="RefSeq" id="WP_144279844.1">
    <property type="nucleotide sequence ID" value="NZ_CP041730.1"/>
</dbReference>
<dbReference type="OrthoDB" id="9133137at2"/>
<gene>
    <name evidence="2" type="ORF">FNU76_20025</name>
</gene>
<keyword evidence="1" id="KW-0732">Signal</keyword>
<dbReference type="AlphaFoldDB" id="A0A516SJX5"/>
<keyword evidence="3" id="KW-1185">Reference proteome</keyword>
<dbReference type="SUPFAM" id="SSF53850">
    <property type="entry name" value="Periplasmic binding protein-like II"/>
    <property type="match status" value="1"/>
</dbReference>
<protein>
    <submittedName>
        <fullName evidence="2">Amino acid ABC transporter substrate-binding protein</fullName>
    </submittedName>
</protein>
<evidence type="ECO:0000313" key="3">
    <source>
        <dbReference type="Proteomes" id="UP000317550"/>
    </source>
</evidence>